<dbReference type="RefSeq" id="WP_104848046.1">
    <property type="nucleotide sequence ID" value="NZ_PKOZ01000001.1"/>
</dbReference>
<comment type="caution">
    <text evidence="1">The sequence shown here is derived from an EMBL/GenBank/DDBJ whole genome shotgun (WGS) entry which is preliminary data.</text>
</comment>
<accession>A0A2S7N4E7</accession>
<keyword evidence="1" id="KW-0167">Capsid protein</keyword>
<evidence type="ECO:0000313" key="1">
    <source>
        <dbReference type="EMBL" id="PQD96951.1"/>
    </source>
</evidence>
<evidence type="ECO:0000313" key="2">
    <source>
        <dbReference type="Proteomes" id="UP000239663"/>
    </source>
</evidence>
<gene>
    <name evidence="1" type="ORF">CYL18_03470</name>
</gene>
<dbReference type="EMBL" id="PKOZ01000001">
    <property type="protein sequence ID" value="PQD96951.1"/>
    <property type="molecule type" value="Genomic_DNA"/>
</dbReference>
<proteinExistence type="predicted"/>
<dbReference type="Proteomes" id="UP000239663">
    <property type="component" value="Unassembled WGS sequence"/>
</dbReference>
<keyword evidence="1" id="KW-0946">Virion</keyword>
<name>A0A2S7N4E7_9BACI</name>
<keyword evidence="2" id="KW-1185">Reference proteome</keyword>
<organism evidence="1 2">
    <name type="scientific">Pradoshia eiseniae</name>
    <dbReference type="NCBI Taxonomy" id="2064768"/>
    <lineage>
        <taxon>Bacteria</taxon>
        <taxon>Bacillati</taxon>
        <taxon>Bacillota</taxon>
        <taxon>Bacilli</taxon>
        <taxon>Bacillales</taxon>
        <taxon>Bacillaceae</taxon>
        <taxon>Pradoshia</taxon>
    </lineage>
</organism>
<dbReference type="Pfam" id="PF11122">
    <property type="entry name" value="Spore-coat_CotD"/>
    <property type="match status" value="1"/>
</dbReference>
<protein>
    <submittedName>
        <fullName evidence="1">Spore coat protein</fullName>
    </submittedName>
</protein>
<reference evidence="1 2" key="1">
    <citation type="submission" date="2017-12" db="EMBL/GenBank/DDBJ databases">
        <title>Taxonomic description and draft genome of Pradoshia cofamensis Gen. nov., sp. nov., a thermotolerant bacillale isolated from anterior gut of earthworm Eisenia fetida.</title>
        <authorList>
            <person name="Saha T."/>
            <person name="Chakraborty R."/>
        </authorList>
    </citation>
    <scope>NUCLEOTIDE SEQUENCE [LARGE SCALE GENOMIC DNA]</scope>
    <source>
        <strain evidence="1 2">EAG3</strain>
    </source>
</reference>
<dbReference type="AlphaFoldDB" id="A0A2S7N4E7"/>
<dbReference type="InterPro" id="IPR020108">
    <property type="entry name" value="Spore_coat_CotD"/>
</dbReference>
<sequence>MFGHHHHHQHCGPIHVPGCNQTQVCPPVCHEPIQFVKENCYTVVVPHVHPVKTLEVNNVLYKNEHTYPHSYQSMNNVQNQDIQLGAPMAPAPGFGGPMAGGPGQFPGQGMGFGGGFGPGCGC</sequence>